<dbReference type="GO" id="GO:0017004">
    <property type="term" value="P:cytochrome complex assembly"/>
    <property type="evidence" value="ECO:0007669"/>
    <property type="project" value="InterPro"/>
</dbReference>
<dbReference type="KEGG" id="puo:RZN69_11705"/>
<dbReference type="Pfam" id="PF01578">
    <property type="entry name" value="Cytochrom_C_asm"/>
    <property type="match status" value="1"/>
</dbReference>
<feature type="transmembrane region" description="Helical" evidence="1">
    <location>
        <begin position="166"/>
        <end position="187"/>
    </location>
</feature>
<feature type="transmembrane region" description="Helical" evidence="1">
    <location>
        <begin position="76"/>
        <end position="98"/>
    </location>
</feature>
<evidence type="ECO:0000256" key="1">
    <source>
        <dbReference type="SAM" id="Phobius"/>
    </source>
</evidence>
<keyword evidence="4" id="KW-1185">Reference proteome</keyword>
<accession>A0AAQ3L7I6</accession>
<evidence type="ECO:0000313" key="3">
    <source>
        <dbReference type="EMBL" id="WOO39279.1"/>
    </source>
</evidence>
<feature type="transmembrane region" description="Helical" evidence="1">
    <location>
        <begin position="220"/>
        <end position="240"/>
    </location>
</feature>
<name>A0AAQ3L7I6_9BACT</name>
<feature type="transmembrane region" description="Helical" evidence="1">
    <location>
        <begin position="110"/>
        <end position="136"/>
    </location>
</feature>
<dbReference type="GO" id="GO:0020037">
    <property type="term" value="F:heme binding"/>
    <property type="evidence" value="ECO:0007669"/>
    <property type="project" value="InterPro"/>
</dbReference>
<protein>
    <submittedName>
        <fullName evidence="3">Cytochrome c biogenesis protein CcsA</fullName>
    </submittedName>
</protein>
<keyword evidence="1" id="KW-0472">Membrane</keyword>
<keyword evidence="1" id="KW-0812">Transmembrane</keyword>
<evidence type="ECO:0000313" key="4">
    <source>
        <dbReference type="Proteomes" id="UP001304300"/>
    </source>
</evidence>
<evidence type="ECO:0000259" key="2">
    <source>
        <dbReference type="Pfam" id="PF01578"/>
    </source>
</evidence>
<dbReference type="AlphaFoldDB" id="A0AAQ3L7I6"/>
<dbReference type="InterPro" id="IPR002541">
    <property type="entry name" value="Cyt_c_assembly"/>
</dbReference>
<dbReference type="Proteomes" id="UP001304300">
    <property type="component" value="Chromosome"/>
</dbReference>
<dbReference type="EMBL" id="CP136920">
    <property type="protein sequence ID" value="WOO39279.1"/>
    <property type="molecule type" value="Genomic_DNA"/>
</dbReference>
<dbReference type="RefSeq" id="WP_317831114.1">
    <property type="nucleotide sequence ID" value="NZ_CP136920.1"/>
</dbReference>
<feature type="transmembrane region" description="Helical" evidence="1">
    <location>
        <begin position="12"/>
        <end position="38"/>
    </location>
</feature>
<feature type="transmembrane region" description="Helical" evidence="1">
    <location>
        <begin position="193"/>
        <end position="213"/>
    </location>
</feature>
<organism evidence="3 4">
    <name type="scientific">Rubellicoccus peritrichatus</name>
    <dbReference type="NCBI Taxonomy" id="3080537"/>
    <lineage>
        <taxon>Bacteria</taxon>
        <taxon>Pseudomonadati</taxon>
        <taxon>Verrucomicrobiota</taxon>
        <taxon>Opitutia</taxon>
        <taxon>Puniceicoccales</taxon>
        <taxon>Cerasicoccaceae</taxon>
        <taxon>Rubellicoccus</taxon>
    </lineage>
</organism>
<keyword evidence="1" id="KW-1133">Transmembrane helix</keyword>
<feature type="transmembrane region" description="Helical" evidence="1">
    <location>
        <begin position="50"/>
        <end position="69"/>
    </location>
</feature>
<feature type="domain" description="Cytochrome c assembly protein" evidence="2">
    <location>
        <begin position="46"/>
        <end position="231"/>
    </location>
</feature>
<proteinExistence type="predicted"/>
<reference evidence="3 4" key="1">
    <citation type="submission" date="2023-10" db="EMBL/GenBank/DDBJ databases">
        <title>Rubellicoccus peritrichatus gen. nov., sp. nov., isolated from an algae of coral reef tank.</title>
        <authorList>
            <person name="Luo J."/>
        </authorList>
    </citation>
    <scope>NUCLEOTIDE SEQUENCE [LARGE SCALE GENOMIC DNA]</scope>
    <source>
        <strain evidence="3 4">CR14</strain>
    </source>
</reference>
<sequence>MALASLKSKEKVWHTGMILLLGGGFIFQSLGLFFRGLIEKAFPLGNPFELLQVLAWSAIALDLVLRPLFRLRLLNFFGSGLAAILGLFSLCVSSWDYIPQPSQLDGSPWVGFHAALAVFSYAVFGVLAITSLMYIIQHHGLEARRSGGIFDRLPAIRQLEEINGKLIVFGVSILTISVIIGVLNWFAQPGTVSLLKVLVAAAVWGAYLAVLVLRKVNMLVAAPFAISCVMLFVGALISLWPLTQRNPLDSPADPAGMLSDAGP</sequence>
<gene>
    <name evidence="3" type="primary">ccsA</name>
    <name evidence="3" type="ORF">RZN69_11705</name>
</gene>